<dbReference type="GO" id="GO:0008033">
    <property type="term" value="P:tRNA processing"/>
    <property type="evidence" value="ECO:0007669"/>
    <property type="project" value="TreeGrafter"/>
</dbReference>
<feature type="compositionally biased region" description="Basic and acidic residues" evidence="1">
    <location>
        <begin position="127"/>
        <end position="136"/>
    </location>
</feature>
<dbReference type="AlphaFoldDB" id="A0A2C5YYM7"/>
<feature type="compositionally biased region" description="Basic residues" evidence="1">
    <location>
        <begin position="116"/>
        <end position="126"/>
    </location>
</feature>
<dbReference type="PANTHER" id="PTHR14742:SF3">
    <property type="entry name" value="RIBONUCLEASE MRP PROTEIN SUBUNIT SNM1"/>
    <property type="match status" value="1"/>
</dbReference>
<protein>
    <submittedName>
        <fullName evidence="2">Uncharacterized protein</fullName>
    </submittedName>
</protein>
<reference evidence="2 3" key="1">
    <citation type="submission" date="2017-06" db="EMBL/GenBank/DDBJ databases">
        <title>Ant-infecting Ophiocordyceps genomes reveal a high diversity of potential behavioral manipulation genes and a possible major role for enterotoxins.</title>
        <authorList>
            <person name="De Bekker C."/>
            <person name="Evans H.C."/>
            <person name="Brachmann A."/>
            <person name="Hughes D.P."/>
        </authorList>
    </citation>
    <scope>NUCLEOTIDE SEQUENCE [LARGE SCALE GENOMIC DNA]</scope>
    <source>
        <strain evidence="2 3">Map16</strain>
    </source>
</reference>
<dbReference type="GO" id="GO:0005655">
    <property type="term" value="C:nucleolar ribonuclease P complex"/>
    <property type="evidence" value="ECO:0007669"/>
    <property type="project" value="TreeGrafter"/>
</dbReference>
<comment type="caution">
    <text evidence="2">The sequence shown here is derived from an EMBL/GenBank/DDBJ whole genome shotgun (WGS) entry which is preliminary data.</text>
</comment>
<feature type="region of interest" description="Disordered" evidence="1">
    <location>
        <begin position="114"/>
        <end position="177"/>
    </location>
</feature>
<evidence type="ECO:0000256" key="1">
    <source>
        <dbReference type="SAM" id="MobiDB-lite"/>
    </source>
</evidence>
<accession>A0A2C5YYM7</accession>
<keyword evidence="3" id="KW-1185">Reference proteome</keyword>
<dbReference type="EMBL" id="NJES01000313">
    <property type="protein sequence ID" value="PHH73857.1"/>
    <property type="molecule type" value="Genomic_DNA"/>
</dbReference>
<name>A0A2C5YYM7_9HYPO</name>
<dbReference type="STRING" id="2004952.A0A2C5YYM7"/>
<gene>
    <name evidence="2" type="ORF">CDD80_3530</name>
</gene>
<organism evidence="2 3">
    <name type="scientific">Ophiocordyceps camponoti-rufipedis</name>
    <dbReference type="NCBI Taxonomy" id="2004952"/>
    <lineage>
        <taxon>Eukaryota</taxon>
        <taxon>Fungi</taxon>
        <taxon>Dikarya</taxon>
        <taxon>Ascomycota</taxon>
        <taxon>Pezizomycotina</taxon>
        <taxon>Sordariomycetes</taxon>
        <taxon>Hypocreomycetidae</taxon>
        <taxon>Hypocreales</taxon>
        <taxon>Ophiocordycipitaceae</taxon>
        <taxon>Ophiocordyceps</taxon>
    </lineage>
</organism>
<proteinExistence type="predicted"/>
<evidence type="ECO:0000313" key="2">
    <source>
        <dbReference type="EMBL" id="PHH73857.1"/>
    </source>
</evidence>
<dbReference type="Pfam" id="PF04032">
    <property type="entry name" value="Rpr2"/>
    <property type="match status" value="1"/>
</dbReference>
<evidence type="ECO:0000313" key="3">
    <source>
        <dbReference type="Proteomes" id="UP000226431"/>
    </source>
</evidence>
<dbReference type="InterPro" id="IPR007175">
    <property type="entry name" value="Rpr2/Snm1/Rpp21"/>
</dbReference>
<dbReference type="Proteomes" id="UP000226431">
    <property type="component" value="Unassembled WGS sequence"/>
</dbReference>
<dbReference type="PANTHER" id="PTHR14742">
    <property type="entry name" value="RIBONUCLEASE P SUBUNIT P21"/>
    <property type="match status" value="1"/>
</dbReference>
<sequence>MASTELTTRLNFLTDAAHLLHRSAPETSAHLMRHRSNLMSRSGLSQPPLQRQHVCSACGHIMIPGQGTVIKLETIRSRKRGSKKPRAKASETRFKVITCGRCQRCTRIALEPPKPAKAHTKTKAKAKTTDACDTAKKSANASSKKRAKDRKAGLQALLSRHQPSSTGSLTLADFMKK</sequence>
<dbReference type="OrthoDB" id="438080at2759"/>